<feature type="region of interest" description="Disordered" evidence="1">
    <location>
        <begin position="33"/>
        <end position="65"/>
    </location>
</feature>
<evidence type="ECO:0000313" key="4">
    <source>
        <dbReference type="Proteomes" id="UP000075502"/>
    </source>
</evidence>
<feature type="compositionally biased region" description="Gly residues" evidence="1">
    <location>
        <begin position="33"/>
        <end position="42"/>
    </location>
</feature>
<name>A0A150TQY8_SORCE</name>
<dbReference type="PROSITE" id="PS51257">
    <property type="entry name" value="PROKAR_LIPOPROTEIN"/>
    <property type="match status" value="1"/>
</dbReference>
<proteinExistence type="predicted"/>
<protein>
    <recommendedName>
        <fullName evidence="5">Secreted protein</fullName>
    </recommendedName>
</protein>
<evidence type="ECO:0000313" key="3">
    <source>
        <dbReference type="EMBL" id="KYG07121.1"/>
    </source>
</evidence>
<keyword evidence="2" id="KW-0732">Signal</keyword>
<accession>A0A150TQY8</accession>
<evidence type="ECO:0000256" key="1">
    <source>
        <dbReference type="SAM" id="MobiDB-lite"/>
    </source>
</evidence>
<comment type="caution">
    <text evidence="3">The sequence shown here is derived from an EMBL/GenBank/DDBJ whole genome shotgun (WGS) entry which is preliminary data.</text>
</comment>
<dbReference type="EMBL" id="JEME01001447">
    <property type="protein sequence ID" value="KYG07121.1"/>
    <property type="molecule type" value="Genomic_DNA"/>
</dbReference>
<reference evidence="3 4" key="1">
    <citation type="submission" date="2014-02" db="EMBL/GenBank/DDBJ databases">
        <title>The small core and large imbalanced accessory genome model reveals a collaborative survival strategy of Sorangium cellulosum strains in nature.</title>
        <authorList>
            <person name="Han K."/>
            <person name="Peng R."/>
            <person name="Blom J."/>
            <person name="Li Y.-Z."/>
        </authorList>
    </citation>
    <scope>NUCLEOTIDE SEQUENCE [LARGE SCALE GENOMIC DNA]</scope>
    <source>
        <strain evidence="3 4">So0007-03</strain>
    </source>
</reference>
<gene>
    <name evidence="3" type="ORF">BE21_31010</name>
</gene>
<feature type="chain" id="PRO_5007570037" description="Secreted protein" evidence="2">
    <location>
        <begin position="18"/>
        <end position="175"/>
    </location>
</feature>
<feature type="signal peptide" evidence="2">
    <location>
        <begin position="1"/>
        <end position="17"/>
    </location>
</feature>
<evidence type="ECO:0000256" key="2">
    <source>
        <dbReference type="SAM" id="SignalP"/>
    </source>
</evidence>
<evidence type="ECO:0008006" key="5">
    <source>
        <dbReference type="Google" id="ProtNLM"/>
    </source>
</evidence>
<dbReference type="AlphaFoldDB" id="A0A150TQY8"/>
<feature type="compositionally biased region" description="Low complexity" evidence="1">
    <location>
        <begin position="43"/>
        <end position="65"/>
    </location>
</feature>
<organism evidence="3 4">
    <name type="scientific">Sorangium cellulosum</name>
    <name type="common">Polyangium cellulosum</name>
    <dbReference type="NCBI Taxonomy" id="56"/>
    <lineage>
        <taxon>Bacteria</taxon>
        <taxon>Pseudomonadati</taxon>
        <taxon>Myxococcota</taxon>
        <taxon>Polyangia</taxon>
        <taxon>Polyangiales</taxon>
        <taxon>Polyangiaceae</taxon>
        <taxon>Sorangium</taxon>
    </lineage>
</organism>
<sequence length="175" mass="17559">MRTTLHSALLASLVALAGASACGGAVVVDGSPGGDDGSGGAGASATSSGRASVGAGPQSSSSSAAGSGGGARASCDFFCALFDGTACPDPGCRDACDELLSVPRFCSDLTAPFFDCMGRMVQIPSVTRCEQISAWLDPLFACMASSDAACDPDFIYVDCAPFYEDHRACQLSEGR</sequence>
<dbReference type="Proteomes" id="UP000075502">
    <property type="component" value="Unassembled WGS sequence"/>
</dbReference>